<feature type="region of interest" description="Disordered" evidence="6">
    <location>
        <begin position="888"/>
        <end position="1066"/>
    </location>
</feature>
<dbReference type="InterPro" id="IPR052337">
    <property type="entry name" value="SAT4-like"/>
</dbReference>
<dbReference type="InterPro" id="IPR049326">
    <property type="entry name" value="Rhodopsin_dom_fungi"/>
</dbReference>
<proteinExistence type="inferred from homology"/>
<comment type="caution">
    <text evidence="9">The sequence shown here is derived from an EMBL/GenBank/DDBJ whole genome shotgun (WGS) entry which is preliminary data.</text>
</comment>
<evidence type="ECO:0000256" key="3">
    <source>
        <dbReference type="ARBA" id="ARBA00022989"/>
    </source>
</evidence>
<evidence type="ECO:0000313" key="9">
    <source>
        <dbReference type="EMBL" id="KAF9754197.1"/>
    </source>
</evidence>
<comment type="subcellular location">
    <subcellularLocation>
        <location evidence="1">Membrane</location>
        <topology evidence="1">Multi-pass membrane protein</topology>
    </subcellularLocation>
</comment>
<dbReference type="EMBL" id="JADCTT010000004">
    <property type="protein sequence ID" value="KAF9754197.1"/>
    <property type="molecule type" value="Genomic_DNA"/>
</dbReference>
<dbReference type="GO" id="GO:0016020">
    <property type="term" value="C:membrane"/>
    <property type="evidence" value="ECO:0007669"/>
    <property type="project" value="UniProtKB-SubCell"/>
</dbReference>
<protein>
    <recommendedName>
        <fullName evidence="8">Rhodopsin domain-containing protein</fullName>
    </recommendedName>
</protein>
<feature type="region of interest" description="Disordered" evidence="6">
    <location>
        <begin position="277"/>
        <end position="300"/>
    </location>
</feature>
<feature type="compositionally biased region" description="Basic and acidic residues" evidence="6">
    <location>
        <begin position="1020"/>
        <end position="1031"/>
    </location>
</feature>
<feature type="compositionally biased region" description="Basic residues" evidence="6">
    <location>
        <begin position="1054"/>
        <end position="1066"/>
    </location>
</feature>
<feature type="transmembrane region" description="Helical" evidence="7">
    <location>
        <begin position="90"/>
        <end position="112"/>
    </location>
</feature>
<accession>A0A8H7NEJ0</accession>
<evidence type="ECO:0000259" key="8">
    <source>
        <dbReference type="Pfam" id="PF20684"/>
    </source>
</evidence>
<evidence type="ECO:0000256" key="7">
    <source>
        <dbReference type="SAM" id="Phobius"/>
    </source>
</evidence>
<name>A0A8H7NEJ0_BIOOC</name>
<feature type="transmembrane region" description="Helical" evidence="7">
    <location>
        <begin position="166"/>
        <end position="191"/>
    </location>
</feature>
<dbReference type="Proteomes" id="UP000616885">
    <property type="component" value="Unassembled WGS sequence"/>
</dbReference>
<feature type="compositionally biased region" description="Polar residues" evidence="6">
    <location>
        <begin position="415"/>
        <end position="442"/>
    </location>
</feature>
<dbReference type="PANTHER" id="PTHR33048">
    <property type="entry name" value="PTH11-LIKE INTEGRAL MEMBRANE PROTEIN (AFU_ORTHOLOGUE AFUA_5G11245)"/>
    <property type="match status" value="1"/>
</dbReference>
<feature type="compositionally biased region" description="Basic residues" evidence="6">
    <location>
        <begin position="912"/>
        <end position="926"/>
    </location>
</feature>
<feature type="transmembrane region" description="Helical" evidence="7">
    <location>
        <begin position="237"/>
        <end position="259"/>
    </location>
</feature>
<evidence type="ECO:0000256" key="4">
    <source>
        <dbReference type="ARBA" id="ARBA00023136"/>
    </source>
</evidence>
<dbReference type="AlphaFoldDB" id="A0A8H7NEJ0"/>
<sequence>MSDLVSGLQTNPVLMAGFIVVLVFFPLSFLVTGMRFWATKLAKRSLAAEDWFALGALIAFILWVIFLAMMAMNVKPDPTYEDDAASNRMLWASTLTFPINQLCSKLSILLLYQRIFGINPTYSLWIKIIAVIQILHTIENLFVDIFTCVPVQKFWRPDLEGRCIEYVPFLVVNESVNSLIDFVMAIQAVIMLRSLKTARRTKWQLSVIFAIGGLAGVIGFIKIGVSVANGVAVENQYLMGVWATVQMALSIFCCCVVTFRPITLKFGQMTRKLTSKATSTNLTSKKSMGTGQLSTSATRTNQSDAWINLESGRGGATHHPPYYNREDNSDDFPTTLRIINLGGLNQKMSAKQSSLNESHNGIMYKYVPCHPNLDHVLLKTLTLMLLQTRYPMIFNLFSKLTAFLSNGEVDPLNITENMNSLPSSLDSTPMASHQQVPGQEQASPAAHPEGDNAQAAALPEPRVSIKGTVQLQGRHRNHLFPGEIVRPGRSGAPDDVLFVARKRPLDHENETMTRLKTGEQIEEFEEPLCESPLSEESRERLEQTYGRLEKLQTQYMSPDELQNSEWHDDEAWLEHIKVMHNLLSKMVRNSANRDAWLEGIELDHLLKIATYGMEQDVAVLEPFTNFYDLEKGLMKNKFYEFDDACYNLYNSMPPFYQFGDDEPLVILKIEKVKAEIKGKRWLVAPVNWQTETFAYHWSMTIFDRLTGQLYIFDSLENKYNDTARVNATATGWARFWDKLGLPYDFQFFAPVVTPSVNPGKRPGRAGGGFQNFLFAIICNELGIPERYVQADGITVLLSCQHTDRSWVPRDEHQSCDARVHQEGVELLVNTYKVKDRKINTVPNSSQRILLGPEVQRLICSARQPCREAEGQTTAASSLDTQQLYEQDLSSGDKNANDDEHEDGENPTAGRVSKTKTKPKAQPKSRAKTTTSKKAEVPPAPAALRTRSGRKIKAPDRFEFEPEPEPEPAAPKPKPKAAPKASEAKPAKKKNAAAKPEPSRGGAKRAATKETKPAAAKSKKRTLDETEPKDGKNAPSEMPKSKKRKVAEPPAASKPAKKQKKDARAKR</sequence>
<feature type="transmembrane region" description="Helical" evidence="7">
    <location>
        <begin position="51"/>
        <end position="70"/>
    </location>
</feature>
<keyword evidence="2 7" id="KW-0812">Transmembrane</keyword>
<feature type="domain" description="Rhodopsin" evidence="8">
    <location>
        <begin position="34"/>
        <end position="262"/>
    </location>
</feature>
<evidence type="ECO:0000256" key="2">
    <source>
        <dbReference type="ARBA" id="ARBA00022692"/>
    </source>
</evidence>
<feature type="transmembrane region" description="Helical" evidence="7">
    <location>
        <begin position="12"/>
        <end position="31"/>
    </location>
</feature>
<keyword evidence="3 7" id="KW-1133">Transmembrane helix</keyword>
<evidence type="ECO:0000313" key="10">
    <source>
        <dbReference type="Proteomes" id="UP000616885"/>
    </source>
</evidence>
<evidence type="ECO:0000256" key="5">
    <source>
        <dbReference type="ARBA" id="ARBA00038359"/>
    </source>
</evidence>
<reference evidence="9" key="1">
    <citation type="submission" date="2020-10" db="EMBL/GenBank/DDBJ databases">
        <title>High-Quality Genome Resource of Clonostachys rosea strain S41 by Oxford Nanopore Long-Read Sequencing.</title>
        <authorList>
            <person name="Wang H."/>
        </authorList>
    </citation>
    <scope>NUCLEOTIDE SEQUENCE</scope>
    <source>
        <strain evidence="9">S41</strain>
    </source>
</reference>
<feature type="transmembrane region" description="Helical" evidence="7">
    <location>
        <begin position="203"/>
        <end position="225"/>
    </location>
</feature>
<dbReference type="Pfam" id="PF20684">
    <property type="entry name" value="Fung_rhodopsin"/>
    <property type="match status" value="1"/>
</dbReference>
<evidence type="ECO:0000256" key="1">
    <source>
        <dbReference type="ARBA" id="ARBA00004141"/>
    </source>
</evidence>
<dbReference type="PANTHER" id="PTHR33048:SF47">
    <property type="entry name" value="INTEGRAL MEMBRANE PROTEIN-RELATED"/>
    <property type="match status" value="1"/>
</dbReference>
<evidence type="ECO:0000256" key="6">
    <source>
        <dbReference type="SAM" id="MobiDB-lite"/>
    </source>
</evidence>
<dbReference type="SUPFAM" id="SSF54001">
    <property type="entry name" value="Cysteine proteinases"/>
    <property type="match status" value="1"/>
</dbReference>
<feature type="region of interest" description="Disordered" evidence="6">
    <location>
        <begin position="415"/>
        <end position="462"/>
    </location>
</feature>
<gene>
    <name evidence="9" type="ORF">IM811_012955</name>
</gene>
<organism evidence="9 10">
    <name type="scientific">Bionectria ochroleuca</name>
    <name type="common">Gliocladium roseum</name>
    <dbReference type="NCBI Taxonomy" id="29856"/>
    <lineage>
        <taxon>Eukaryota</taxon>
        <taxon>Fungi</taxon>
        <taxon>Dikarya</taxon>
        <taxon>Ascomycota</taxon>
        <taxon>Pezizomycotina</taxon>
        <taxon>Sordariomycetes</taxon>
        <taxon>Hypocreomycetidae</taxon>
        <taxon>Hypocreales</taxon>
        <taxon>Bionectriaceae</taxon>
        <taxon>Clonostachys</taxon>
    </lineage>
</organism>
<dbReference type="InterPro" id="IPR038765">
    <property type="entry name" value="Papain-like_cys_pep_sf"/>
</dbReference>
<comment type="similarity">
    <text evidence="5">Belongs to the SAT4 family.</text>
</comment>
<keyword evidence="4 7" id="KW-0472">Membrane</keyword>